<sequence>MAEQHDADAGADRGESVDRPGGREDRPDPAPAPPPGGTPLDEEAAWAAIVAAYGEEPPDPPGAKPFRPVEDLALPEDGAPGGDAVPDGGAGRGSGLGGAAPERTGGDRDRATGGGDGDRDGGGVRDGEREGAAGDGAPAREAGAGDGGRDGGAGGRDRPTGGGDGGREDDGGGGPVGKPSVLGGSVVFAPGVGPRPRGPRDYELADPDDAAEDGTGGGPRRGGADDDGEGHFVPPEPPPLPEADPAVKFGWLGVVGGPVLMLLAVLLQWDMTWWLTTLCVGGFLGGFATLVARMRPGDEEDDDDPGRGAVV</sequence>
<feature type="compositionally biased region" description="Basic and acidic residues" evidence="1">
    <location>
        <begin position="155"/>
        <end position="170"/>
    </location>
</feature>
<protein>
    <submittedName>
        <fullName evidence="3">Uncharacterized protein</fullName>
    </submittedName>
</protein>
<evidence type="ECO:0000256" key="1">
    <source>
        <dbReference type="SAM" id="MobiDB-lite"/>
    </source>
</evidence>
<evidence type="ECO:0000313" key="4">
    <source>
        <dbReference type="Proteomes" id="UP000095349"/>
    </source>
</evidence>
<dbReference type="Proteomes" id="UP000095349">
    <property type="component" value="Chromosome"/>
</dbReference>
<keyword evidence="2" id="KW-1133">Transmembrane helix</keyword>
<accession>A0A1D8FZ78</accession>
<feature type="compositionally biased region" description="Low complexity" evidence="1">
    <location>
        <begin position="45"/>
        <end position="55"/>
    </location>
</feature>
<evidence type="ECO:0000256" key="2">
    <source>
        <dbReference type="SAM" id="Phobius"/>
    </source>
</evidence>
<organism evidence="3 4">
    <name type="scientific">Streptomyces rubrolavendulae</name>
    <dbReference type="NCBI Taxonomy" id="285473"/>
    <lineage>
        <taxon>Bacteria</taxon>
        <taxon>Bacillati</taxon>
        <taxon>Actinomycetota</taxon>
        <taxon>Actinomycetes</taxon>
        <taxon>Kitasatosporales</taxon>
        <taxon>Streptomycetaceae</taxon>
        <taxon>Streptomyces</taxon>
    </lineage>
</organism>
<dbReference type="PATRIC" id="fig|285473.5.peg.1365"/>
<feature type="transmembrane region" description="Helical" evidence="2">
    <location>
        <begin position="273"/>
        <end position="292"/>
    </location>
</feature>
<reference evidence="3 4" key="1">
    <citation type="submission" date="2016-09" db="EMBL/GenBank/DDBJ databases">
        <title>Streptomyces rubrolavendulae MJM4426 Genome sequencing and assembly.</title>
        <authorList>
            <person name="Kim J.-G."/>
        </authorList>
    </citation>
    <scope>NUCLEOTIDE SEQUENCE [LARGE SCALE GENOMIC DNA]</scope>
    <source>
        <strain evidence="3 4">MJM4426</strain>
    </source>
</reference>
<feature type="compositionally biased region" description="Gly residues" evidence="1">
    <location>
        <begin position="144"/>
        <end position="154"/>
    </location>
</feature>
<keyword evidence="2" id="KW-0472">Membrane</keyword>
<dbReference type="KEGG" id="srn:A4G23_01313"/>
<dbReference type="STRING" id="285473.A4G23_01313"/>
<feature type="region of interest" description="Disordered" evidence="1">
    <location>
        <begin position="1"/>
        <end position="242"/>
    </location>
</feature>
<gene>
    <name evidence="3" type="ORF">A4G23_01313</name>
</gene>
<evidence type="ECO:0000313" key="3">
    <source>
        <dbReference type="EMBL" id="AOT58502.1"/>
    </source>
</evidence>
<feature type="compositionally biased region" description="Basic and acidic residues" evidence="1">
    <location>
        <begin position="1"/>
        <end position="28"/>
    </location>
</feature>
<keyword evidence="4" id="KW-1185">Reference proteome</keyword>
<dbReference type="AlphaFoldDB" id="A0A1D8FZ78"/>
<dbReference type="EMBL" id="CP017316">
    <property type="protein sequence ID" value="AOT58502.1"/>
    <property type="molecule type" value="Genomic_DNA"/>
</dbReference>
<feature type="compositionally biased region" description="Basic and acidic residues" evidence="1">
    <location>
        <begin position="104"/>
        <end position="132"/>
    </location>
</feature>
<feature type="transmembrane region" description="Helical" evidence="2">
    <location>
        <begin position="249"/>
        <end position="267"/>
    </location>
</feature>
<proteinExistence type="predicted"/>
<feature type="compositionally biased region" description="Low complexity" evidence="1">
    <location>
        <begin position="75"/>
        <end position="87"/>
    </location>
</feature>
<keyword evidence="2" id="KW-0812">Transmembrane</keyword>
<feature type="compositionally biased region" description="Gly residues" evidence="1">
    <location>
        <begin position="88"/>
        <end position="98"/>
    </location>
</feature>
<name>A0A1D8FZ78_9ACTN</name>